<evidence type="ECO:0000256" key="2">
    <source>
        <dbReference type="ARBA" id="ARBA00022692"/>
    </source>
</evidence>
<keyword evidence="5" id="KW-0325">Glycoprotein</keyword>
<feature type="transmembrane region" description="Helical" evidence="7">
    <location>
        <begin position="101"/>
        <end position="120"/>
    </location>
</feature>
<proteinExistence type="inferred from homology"/>
<evidence type="ECO:0000313" key="9">
    <source>
        <dbReference type="EMBL" id="KAH7934683.1"/>
    </source>
</evidence>
<evidence type="ECO:0000259" key="8">
    <source>
        <dbReference type="PROSITE" id="PS50156"/>
    </source>
</evidence>
<comment type="caution">
    <text evidence="9">The sequence shown here is derived from an EMBL/GenBank/DDBJ whole genome shotgun (WGS) entry which is preliminary data.</text>
</comment>
<dbReference type="InterPro" id="IPR003392">
    <property type="entry name" value="PTHD_SSD"/>
</dbReference>
<evidence type="ECO:0000256" key="5">
    <source>
        <dbReference type="ARBA" id="ARBA00023180"/>
    </source>
</evidence>
<protein>
    <recommendedName>
        <fullName evidence="8">SSD domain-containing protein</fullName>
    </recommendedName>
</protein>
<evidence type="ECO:0000256" key="4">
    <source>
        <dbReference type="ARBA" id="ARBA00023136"/>
    </source>
</evidence>
<evidence type="ECO:0000256" key="1">
    <source>
        <dbReference type="ARBA" id="ARBA00004141"/>
    </source>
</evidence>
<evidence type="ECO:0000256" key="6">
    <source>
        <dbReference type="ARBA" id="ARBA00038046"/>
    </source>
</evidence>
<organism evidence="9 10">
    <name type="scientific">Rhipicephalus microplus</name>
    <name type="common">Cattle tick</name>
    <name type="synonym">Boophilus microplus</name>
    <dbReference type="NCBI Taxonomy" id="6941"/>
    <lineage>
        <taxon>Eukaryota</taxon>
        <taxon>Metazoa</taxon>
        <taxon>Ecdysozoa</taxon>
        <taxon>Arthropoda</taxon>
        <taxon>Chelicerata</taxon>
        <taxon>Arachnida</taxon>
        <taxon>Acari</taxon>
        <taxon>Parasitiformes</taxon>
        <taxon>Ixodida</taxon>
        <taxon>Ixodoidea</taxon>
        <taxon>Ixodidae</taxon>
        <taxon>Rhipicephalinae</taxon>
        <taxon>Rhipicephalus</taxon>
        <taxon>Boophilus</taxon>
    </lineage>
</organism>
<keyword evidence="3 7" id="KW-1133">Transmembrane helix</keyword>
<dbReference type="GO" id="GO:0022857">
    <property type="term" value="F:transmembrane transporter activity"/>
    <property type="evidence" value="ECO:0007669"/>
    <property type="project" value="TreeGrafter"/>
</dbReference>
<reference evidence="9" key="1">
    <citation type="journal article" date="2020" name="Cell">
        <title>Large-Scale Comparative Analyses of Tick Genomes Elucidate Their Genetic Diversity and Vector Capacities.</title>
        <authorList>
            <consortium name="Tick Genome and Microbiome Consortium (TIGMIC)"/>
            <person name="Jia N."/>
            <person name="Wang J."/>
            <person name="Shi W."/>
            <person name="Du L."/>
            <person name="Sun Y."/>
            <person name="Zhan W."/>
            <person name="Jiang J.F."/>
            <person name="Wang Q."/>
            <person name="Zhang B."/>
            <person name="Ji P."/>
            <person name="Bell-Sakyi L."/>
            <person name="Cui X.M."/>
            <person name="Yuan T.T."/>
            <person name="Jiang B.G."/>
            <person name="Yang W.F."/>
            <person name="Lam T.T."/>
            <person name="Chang Q.C."/>
            <person name="Ding S.J."/>
            <person name="Wang X.J."/>
            <person name="Zhu J.G."/>
            <person name="Ruan X.D."/>
            <person name="Zhao L."/>
            <person name="Wei J.T."/>
            <person name="Ye R.Z."/>
            <person name="Que T.C."/>
            <person name="Du C.H."/>
            <person name="Zhou Y.H."/>
            <person name="Cheng J.X."/>
            <person name="Dai P.F."/>
            <person name="Guo W.B."/>
            <person name="Han X.H."/>
            <person name="Huang E.J."/>
            <person name="Li L.F."/>
            <person name="Wei W."/>
            <person name="Gao Y.C."/>
            <person name="Liu J.Z."/>
            <person name="Shao H.Z."/>
            <person name="Wang X."/>
            <person name="Wang C.C."/>
            <person name="Yang T.C."/>
            <person name="Huo Q.B."/>
            <person name="Li W."/>
            <person name="Chen H.Y."/>
            <person name="Chen S.E."/>
            <person name="Zhou L.G."/>
            <person name="Ni X.B."/>
            <person name="Tian J.H."/>
            <person name="Sheng Y."/>
            <person name="Liu T."/>
            <person name="Pan Y.S."/>
            <person name="Xia L.Y."/>
            <person name="Li J."/>
            <person name="Zhao F."/>
            <person name="Cao W.C."/>
        </authorList>
    </citation>
    <scope>NUCLEOTIDE SEQUENCE</scope>
    <source>
        <strain evidence="9">Rmic-2018</strain>
    </source>
</reference>
<dbReference type="AlphaFoldDB" id="A0A9J6CWA3"/>
<dbReference type="SUPFAM" id="SSF82866">
    <property type="entry name" value="Multidrug efflux transporter AcrB transmembrane domain"/>
    <property type="match status" value="1"/>
</dbReference>
<dbReference type="Proteomes" id="UP000821866">
    <property type="component" value="Unassembled WGS sequence"/>
</dbReference>
<dbReference type="InterPro" id="IPR052081">
    <property type="entry name" value="Dispatched_Hh_regulator"/>
</dbReference>
<feature type="transmembrane region" description="Helical" evidence="7">
    <location>
        <begin position="69"/>
        <end position="89"/>
    </location>
</feature>
<comment type="similarity">
    <text evidence="6">Belongs to the dispatched family.</text>
</comment>
<sequence>MAVVFSLGTAYFLYTTVFRISFFPFMNVLTLTIAIGIGADDAFIYCKTWGAAKAEKNSGTLVKLVRDTLHHACLSMLVTSVTTAAAFFASCVSSITAVRCFGLFAGTAVQASFFFTVTWLPVDLIVAEKWCSSTCCLCVPPFGVYLPRLKRFWCCAPVCAALWRLHHSLLEAARVFYDKLLPCIGIRLRWFWLLSLALVAASGAMAIFVHPRLRMPESPEFQLLSASHLFEHYDLDLKERFWFEKARNRAQIFIAFSESEIDTGDYLNPSNKGAVVFDPAFDVADPASQEWLLSFCKRLRAQSFHRSALGVLFSGCFIKTLKSWMERRCVDSFKQRPRLEQPVLLCHLTNKAGRLPCLLDPGPLKTQLCPKVL</sequence>
<dbReference type="EMBL" id="JABSTU010006051">
    <property type="protein sequence ID" value="KAH7934683.1"/>
    <property type="molecule type" value="Genomic_DNA"/>
</dbReference>
<dbReference type="VEuPathDB" id="VectorBase:LOC119185202"/>
<evidence type="ECO:0000256" key="3">
    <source>
        <dbReference type="ARBA" id="ARBA00022989"/>
    </source>
</evidence>
<dbReference type="Gene3D" id="1.20.1640.10">
    <property type="entry name" value="Multidrug efflux transporter AcrB transmembrane domain"/>
    <property type="match status" value="1"/>
</dbReference>
<name>A0A9J6CWA3_RHIMP</name>
<dbReference type="PANTHER" id="PTHR45951:SF3">
    <property type="entry name" value="PROTEIN DISPATCHED"/>
    <property type="match status" value="1"/>
</dbReference>
<gene>
    <name evidence="9" type="ORF">HPB51_028951</name>
</gene>
<accession>A0A9J6CWA3</accession>
<keyword evidence="10" id="KW-1185">Reference proteome</keyword>
<dbReference type="GO" id="GO:0007224">
    <property type="term" value="P:smoothened signaling pathway"/>
    <property type="evidence" value="ECO:0007669"/>
    <property type="project" value="TreeGrafter"/>
</dbReference>
<comment type="subcellular location">
    <subcellularLocation>
        <location evidence="1">Membrane</location>
        <topology evidence="1">Multi-pass membrane protein</topology>
    </subcellularLocation>
</comment>
<dbReference type="GO" id="GO:0016020">
    <property type="term" value="C:membrane"/>
    <property type="evidence" value="ECO:0007669"/>
    <property type="project" value="UniProtKB-SubCell"/>
</dbReference>
<reference evidence="9" key="2">
    <citation type="submission" date="2021-09" db="EMBL/GenBank/DDBJ databases">
        <authorList>
            <person name="Jia N."/>
            <person name="Wang J."/>
            <person name="Shi W."/>
            <person name="Du L."/>
            <person name="Sun Y."/>
            <person name="Zhan W."/>
            <person name="Jiang J."/>
            <person name="Wang Q."/>
            <person name="Zhang B."/>
            <person name="Ji P."/>
            <person name="Sakyi L.B."/>
            <person name="Cui X."/>
            <person name="Yuan T."/>
            <person name="Jiang B."/>
            <person name="Yang W."/>
            <person name="Lam T.T.-Y."/>
            <person name="Chang Q."/>
            <person name="Ding S."/>
            <person name="Wang X."/>
            <person name="Zhu J."/>
            <person name="Ruan X."/>
            <person name="Zhao L."/>
            <person name="Wei J."/>
            <person name="Que T."/>
            <person name="Du C."/>
            <person name="Cheng J."/>
            <person name="Dai P."/>
            <person name="Han X."/>
            <person name="Huang E."/>
            <person name="Gao Y."/>
            <person name="Liu J."/>
            <person name="Shao H."/>
            <person name="Ye R."/>
            <person name="Li L."/>
            <person name="Wei W."/>
            <person name="Wang X."/>
            <person name="Wang C."/>
            <person name="Huo Q."/>
            <person name="Li W."/>
            <person name="Guo W."/>
            <person name="Chen H."/>
            <person name="Chen S."/>
            <person name="Zhou L."/>
            <person name="Zhou L."/>
            <person name="Ni X."/>
            <person name="Tian J."/>
            <person name="Zhou Y."/>
            <person name="Sheng Y."/>
            <person name="Liu T."/>
            <person name="Pan Y."/>
            <person name="Xia L."/>
            <person name="Li J."/>
            <person name="Zhao F."/>
            <person name="Cao W."/>
        </authorList>
    </citation>
    <scope>NUCLEOTIDE SEQUENCE</scope>
    <source>
        <strain evidence="9">Rmic-2018</strain>
        <tissue evidence="9">Larvae</tissue>
    </source>
</reference>
<evidence type="ECO:0000256" key="7">
    <source>
        <dbReference type="SAM" id="Phobius"/>
    </source>
</evidence>
<feature type="domain" description="SSD" evidence="8">
    <location>
        <begin position="1"/>
        <end position="126"/>
    </location>
</feature>
<dbReference type="PANTHER" id="PTHR45951">
    <property type="entry name" value="PROTEIN DISPATCHED-RELATED"/>
    <property type="match status" value="1"/>
</dbReference>
<dbReference type="InterPro" id="IPR000731">
    <property type="entry name" value="SSD"/>
</dbReference>
<dbReference type="Pfam" id="PF02460">
    <property type="entry name" value="Patched"/>
    <property type="match status" value="1"/>
</dbReference>
<feature type="transmembrane region" description="Helical" evidence="7">
    <location>
        <begin position="190"/>
        <end position="209"/>
    </location>
</feature>
<dbReference type="PROSITE" id="PS50156">
    <property type="entry name" value="SSD"/>
    <property type="match status" value="1"/>
</dbReference>
<keyword evidence="2 7" id="KW-0812">Transmembrane</keyword>
<keyword evidence="4 7" id="KW-0472">Membrane</keyword>
<evidence type="ECO:0000313" key="10">
    <source>
        <dbReference type="Proteomes" id="UP000821866"/>
    </source>
</evidence>